<dbReference type="GO" id="GO:0005634">
    <property type="term" value="C:nucleus"/>
    <property type="evidence" value="ECO:0007669"/>
    <property type="project" value="TreeGrafter"/>
</dbReference>
<reference evidence="1" key="1">
    <citation type="journal article" date="2021" name="Nat. Commun.">
        <title>Genetic determinants of endophytism in the Arabidopsis root mycobiome.</title>
        <authorList>
            <person name="Mesny F."/>
            <person name="Miyauchi S."/>
            <person name="Thiergart T."/>
            <person name="Pickel B."/>
            <person name="Atanasova L."/>
            <person name="Karlsson M."/>
            <person name="Huettel B."/>
            <person name="Barry K.W."/>
            <person name="Haridas S."/>
            <person name="Chen C."/>
            <person name="Bauer D."/>
            <person name="Andreopoulos W."/>
            <person name="Pangilinan J."/>
            <person name="LaButti K."/>
            <person name="Riley R."/>
            <person name="Lipzen A."/>
            <person name="Clum A."/>
            <person name="Drula E."/>
            <person name="Henrissat B."/>
            <person name="Kohler A."/>
            <person name="Grigoriev I.V."/>
            <person name="Martin F.M."/>
            <person name="Hacquard S."/>
        </authorList>
    </citation>
    <scope>NUCLEOTIDE SEQUENCE</scope>
    <source>
        <strain evidence="1">MPI-CAGE-AT-0147</strain>
    </source>
</reference>
<dbReference type="AlphaFoldDB" id="A0A9P9EYF4"/>
<evidence type="ECO:0000313" key="2">
    <source>
        <dbReference type="Proteomes" id="UP000738349"/>
    </source>
</evidence>
<accession>A0A9P9EYF4</accession>
<evidence type="ECO:0000313" key="1">
    <source>
        <dbReference type="EMBL" id="KAH7148403.1"/>
    </source>
</evidence>
<dbReference type="InterPro" id="IPR018810">
    <property type="entry name" value="UPF0662"/>
</dbReference>
<sequence length="459" mass="52311">MDTPAIPLPRDPRERVILDRLTMIRDQLLLLKQDRTNYIRTQDVMPLFDQTMEQVKELNSVRAETGDKEENRLDKVLESCFQLLSLFYLTIGRNNEAPATYALTSTVKRLLDHLVEADLYTAKDLGSIQSTLGNLAHSIQQGSKEHVPEKQPPPYMLALLSNRVELCQATLAKLQKRLERVPEPLLSTHQKLVSILRAIALANTKSKFSTSEVKKLRHQIVEIGDRYNGGKFTSEDGSAVSGSEEVRELYARCLKWSDLVVERKGVVADQWRPTYDVLVGIRNDLEKLSLTQAWSLRETDLYDFQRQLDRIDESRQNGNWLDDKARPADLWTQRTMLYLIRRSYAYIYSFMLASEPVSEALLPIYNQLQTLKRCLVEVKNNGGVSSVRELYPYSMKLNSLDNMKVDGKFVVNGDIPEGQGSVSELLAECFDLNYELRVAAEEGDSPEADSENEGESKTE</sequence>
<comment type="caution">
    <text evidence="1">The sequence shown here is derived from an EMBL/GenBank/DDBJ whole genome shotgun (WGS) entry which is preliminary data.</text>
</comment>
<protein>
    <submittedName>
        <fullName evidence="1">Uncharacterized protein</fullName>
    </submittedName>
</protein>
<dbReference type="PANTHER" id="PTHR28086">
    <property type="entry name" value="UPF0662 PROTEIN YPL260W"/>
    <property type="match status" value="1"/>
</dbReference>
<gene>
    <name evidence="1" type="ORF">EDB81DRAFT_462074</name>
</gene>
<name>A0A9P9EYF4_9HYPO</name>
<dbReference type="OrthoDB" id="2011986at2759"/>
<dbReference type="GO" id="GO:0005737">
    <property type="term" value="C:cytoplasm"/>
    <property type="evidence" value="ECO:0007669"/>
    <property type="project" value="TreeGrafter"/>
</dbReference>
<proteinExistence type="predicted"/>
<organism evidence="1 2">
    <name type="scientific">Dactylonectria macrodidyma</name>
    <dbReference type="NCBI Taxonomy" id="307937"/>
    <lineage>
        <taxon>Eukaryota</taxon>
        <taxon>Fungi</taxon>
        <taxon>Dikarya</taxon>
        <taxon>Ascomycota</taxon>
        <taxon>Pezizomycotina</taxon>
        <taxon>Sordariomycetes</taxon>
        <taxon>Hypocreomycetidae</taxon>
        <taxon>Hypocreales</taxon>
        <taxon>Nectriaceae</taxon>
        <taxon>Dactylonectria</taxon>
    </lineage>
</organism>
<dbReference type="PANTHER" id="PTHR28086:SF1">
    <property type="entry name" value="CU(2+) SUPPRESSING AND BLEOMYCIN SENSITIVE PROTEIN 1"/>
    <property type="match status" value="1"/>
</dbReference>
<dbReference type="EMBL" id="JAGMUV010000007">
    <property type="protein sequence ID" value="KAH7148403.1"/>
    <property type="molecule type" value="Genomic_DNA"/>
</dbReference>
<keyword evidence="2" id="KW-1185">Reference proteome</keyword>
<dbReference type="Pfam" id="PF10303">
    <property type="entry name" value="DUF2408"/>
    <property type="match status" value="2"/>
</dbReference>
<dbReference type="Proteomes" id="UP000738349">
    <property type="component" value="Unassembled WGS sequence"/>
</dbReference>